<reference evidence="3" key="1">
    <citation type="journal article" date="2019" name="Int. J. Syst. Evol. Microbiol.">
        <title>The Global Catalogue of Microorganisms (GCM) 10K type strain sequencing project: providing services to taxonomists for standard genome sequencing and annotation.</title>
        <authorList>
            <consortium name="The Broad Institute Genomics Platform"/>
            <consortium name="The Broad Institute Genome Sequencing Center for Infectious Disease"/>
            <person name="Wu L."/>
            <person name="Ma J."/>
        </authorList>
    </citation>
    <scope>NUCLEOTIDE SEQUENCE [LARGE SCALE GENOMIC DNA]</scope>
    <source>
        <strain evidence="3">JCM 17924</strain>
    </source>
</reference>
<evidence type="ECO:0000313" key="3">
    <source>
        <dbReference type="Proteomes" id="UP001500454"/>
    </source>
</evidence>
<feature type="chain" id="PRO_5047358286" description="Alpha/beta hydrolase" evidence="1">
    <location>
        <begin position="32"/>
        <end position="330"/>
    </location>
</feature>
<dbReference type="SUPFAM" id="SSF53474">
    <property type="entry name" value="alpha/beta-Hydrolases"/>
    <property type="match status" value="1"/>
</dbReference>
<sequence>MPYHIRQPRAMRIFIVSLLAGLFFLQLPTLAAVPAPTDTVLRVEANPAKGFHYAYFLMVPKKAPRQQPLYLLVETNNTGKLNDTLAVHERAARIMAAGPGGALGRHLAKNLGVPLLVPAFPRPAEQGNTYTHALDKDVMHAGGTLKRLDLQLLRMIEDARTQLQPLGIALQPQVLLNGFSASGTFANRFTLLHPERVRAVAGGGLNGLLMLPVAKVQGAALPYPLGTADFKQLTGTRFNARAYRAVPQFLYMGALDDNDAAPFDDAYDNAERQLIYRYLGEKMQPDRWAFCQQVYTQEQAKATFKTYSHIGHGTDMVVFNDLLAFFKAHL</sequence>
<evidence type="ECO:0000313" key="2">
    <source>
        <dbReference type="EMBL" id="GAA4375606.1"/>
    </source>
</evidence>
<proteinExistence type="predicted"/>
<name>A0ABP8IVG8_9BACT</name>
<feature type="signal peptide" evidence="1">
    <location>
        <begin position="1"/>
        <end position="31"/>
    </location>
</feature>
<protein>
    <recommendedName>
        <fullName evidence="4">Alpha/beta hydrolase</fullName>
    </recommendedName>
</protein>
<dbReference type="Proteomes" id="UP001500454">
    <property type="component" value="Unassembled WGS sequence"/>
</dbReference>
<organism evidence="2 3">
    <name type="scientific">Hymenobacter koreensis</name>
    <dbReference type="NCBI Taxonomy" id="1084523"/>
    <lineage>
        <taxon>Bacteria</taxon>
        <taxon>Pseudomonadati</taxon>
        <taxon>Bacteroidota</taxon>
        <taxon>Cytophagia</taxon>
        <taxon>Cytophagales</taxon>
        <taxon>Hymenobacteraceae</taxon>
        <taxon>Hymenobacter</taxon>
    </lineage>
</organism>
<dbReference type="Gene3D" id="3.40.50.1820">
    <property type="entry name" value="alpha/beta hydrolase"/>
    <property type="match status" value="1"/>
</dbReference>
<dbReference type="InterPro" id="IPR029058">
    <property type="entry name" value="AB_hydrolase_fold"/>
</dbReference>
<accession>A0ABP8IVG8</accession>
<gene>
    <name evidence="2" type="ORF">GCM10023186_08520</name>
</gene>
<dbReference type="EMBL" id="BAABHA010000002">
    <property type="protein sequence ID" value="GAA4375606.1"/>
    <property type="molecule type" value="Genomic_DNA"/>
</dbReference>
<evidence type="ECO:0008006" key="4">
    <source>
        <dbReference type="Google" id="ProtNLM"/>
    </source>
</evidence>
<keyword evidence="1" id="KW-0732">Signal</keyword>
<comment type="caution">
    <text evidence="2">The sequence shown here is derived from an EMBL/GenBank/DDBJ whole genome shotgun (WGS) entry which is preliminary data.</text>
</comment>
<keyword evidence="3" id="KW-1185">Reference proteome</keyword>
<evidence type="ECO:0000256" key="1">
    <source>
        <dbReference type="SAM" id="SignalP"/>
    </source>
</evidence>